<dbReference type="InterPro" id="IPR027268">
    <property type="entry name" value="Peptidase_M4/M1_CTD_sf"/>
</dbReference>
<proteinExistence type="predicted"/>
<sequence>MLGKIASFEFRYHLFSPALISIFLVFGLLGFAIPASPNVTLTGSDAININSPQEIALMISAFSLFAMVIPTVFLASGVLRDRSFNTQELFFASPVREHDYLIGRFIGGFVVTMLAFTSIPIGHFIGASMPWVDPETLGPFSFWFYFHPFIVFGMANMLIIGLVLFTAANLSRSLLVTWSVFIGMLVFNTAGGFLMQEPSWRDLAALSDPFGTNALALVTQYWTTAEQNTQVAPLEGILLQNRLIWLGVALVLFVFNVMIFSFRQGNARGLKKNKFRRQEAPFVPTEIQLPKAQPTPKKAVFQQFLSRIAFEVKGVVFNIGFWIAIFFVVLLVGIAVFLNVPPYGTPNYPTTATVMTSMIGGFLLVPIIVVIYYSSELMWRERNVRFSDIVDATPAPNWAFIFAKLIGMMTVICGMIAVAVMIAIFSQLVRGYFDIDFGQYLVRTVIDLVIPLTMLSMLAIFLQVLTNNKWIGIVAIGLVFIVTSFVLAPMGFTHNLYRFPFVSIVPYTDMNGFGHLIGIQLWWYLYWGAISTFLFTLAFVMWNRGALLPIWHRIRALPGSFGPGTGLAAAVSLAVAVGAGVWIYHNTVVLNDFVSGRDQRRMAADYEREWRDQLEGLAQPTITSVDYTIDIFPYERRYTATGTNVLENRTDEAIPVVWVSYGSADVIRHSLDGVEGEERSEYGNLHAFELDPPLQPGESRTLSFNVEVTNPGFRNGGNVSSVMYNGTFFNNGEFAPFIGFNRNALIQDPGERRRQDLPPIDRAYALEDEEHWDDNYIRQDSDYVSFRTLVSTVEGQTVVAPGYLQRDWIEDGRHYFEYVMEDLSLNFFNWMSAEYTLVEEDVDGINYQVFYHPEHDWNVTRMMQGAQDSLAYMSEHISPYQYRQYRMLEFPAYASFAQSFPNTIAYSESIGFTADLSDPDDIDYVYYVTAHEAAHQWWAHQIMGPNVQGGSLLVETLAQYSALMVMEQEYGADHMRRFLKYELDTYLQSRGSESREELPLYRVENQPYIHYRKGAVIMYALQDYVGEDTVNAALSRLVAEFQYRSDPYPTTLDFLRILREEAGPEWDSLITDFFERIVLFDLEVSSAETRELEDGRWETTIVVAAQKFEADGQGEEVEEAIDYDIDIGLFTRGLDGAFEGTDHILYMQKHRINETEVSITLVTDERPLFAGVDPYNKLIDRDSNDNLLRVTIASAESGETDDEADTDDEPSGGAGEAARTRTRRLP</sequence>
<comment type="caution">
    <text evidence="4">The sequence shown here is derived from an EMBL/GenBank/DDBJ whole genome shotgun (WGS) entry which is preliminary data.</text>
</comment>
<feature type="transmembrane region" description="Helical" evidence="2">
    <location>
        <begin position="12"/>
        <end position="35"/>
    </location>
</feature>
<reference evidence="4 5" key="1">
    <citation type="submission" date="2024-01" db="EMBL/GenBank/DDBJ databases">
        <title>Hyphobacterium bacterium isolated from marine sediment.</title>
        <authorList>
            <person name="Zhao S."/>
        </authorList>
    </citation>
    <scope>NUCLEOTIDE SEQUENCE [LARGE SCALE GENOMIC DNA]</scope>
    <source>
        <strain evidence="4 5">Y60-23</strain>
    </source>
</reference>
<feature type="transmembrane region" description="Helical" evidence="2">
    <location>
        <begin position="145"/>
        <end position="167"/>
    </location>
</feature>
<dbReference type="RefSeq" id="WP_330195216.1">
    <property type="nucleotide sequence ID" value="NZ_JAZDRO010000001.1"/>
</dbReference>
<feature type="transmembrane region" description="Helical" evidence="2">
    <location>
        <begin position="315"/>
        <end position="340"/>
    </location>
</feature>
<evidence type="ECO:0000313" key="4">
    <source>
        <dbReference type="EMBL" id="MEE2565684.1"/>
    </source>
</evidence>
<keyword evidence="5" id="KW-1185">Reference proteome</keyword>
<dbReference type="EMBL" id="JAZDRO010000001">
    <property type="protein sequence ID" value="MEE2565684.1"/>
    <property type="molecule type" value="Genomic_DNA"/>
</dbReference>
<feature type="transmembrane region" description="Helical" evidence="2">
    <location>
        <begin position="174"/>
        <end position="195"/>
    </location>
</feature>
<gene>
    <name evidence="4" type="ORF">V0U35_03250</name>
</gene>
<keyword evidence="2" id="KW-0472">Membrane</keyword>
<organism evidence="4 5">
    <name type="scientific">Hyphobacterium marinum</name>
    <dbReference type="NCBI Taxonomy" id="3116574"/>
    <lineage>
        <taxon>Bacteria</taxon>
        <taxon>Pseudomonadati</taxon>
        <taxon>Pseudomonadota</taxon>
        <taxon>Alphaproteobacteria</taxon>
        <taxon>Maricaulales</taxon>
        <taxon>Maricaulaceae</taxon>
        <taxon>Hyphobacterium</taxon>
    </lineage>
</organism>
<keyword evidence="4" id="KW-0378">Hydrolase</keyword>
<dbReference type="Gene3D" id="1.10.390.10">
    <property type="entry name" value="Neutral Protease Domain 2"/>
    <property type="match status" value="1"/>
</dbReference>
<dbReference type="SUPFAM" id="SSF55486">
    <property type="entry name" value="Metalloproteases ('zincins'), catalytic domain"/>
    <property type="match status" value="1"/>
</dbReference>
<keyword evidence="2" id="KW-1133">Transmembrane helix</keyword>
<feature type="domain" description="Peptidase M1 membrane alanine aminopeptidase" evidence="3">
    <location>
        <begin position="866"/>
        <end position="1063"/>
    </location>
</feature>
<dbReference type="Proteomes" id="UP001310692">
    <property type="component" value="Unassembled WGS sequence"/>
</dbReference>
<evidence type="ECO:0000313" key="5">
    <source>
        <dbReference type="Proteomes" id="UP001310692"/>
    </source>
</evidence>
<feature type="transmembrane region" description="Helical" evidence="2">
    <location>
        <begin position="470"/>
        <end position="492"/>
    </location>
</feature>
<evidence type="ECO:0000259" key="3">
    <source>
        <dbReference type="Pfam" id="PF01433"/>
    </source>
</evidence>
<keyword evidence="2" id="KW-0812">Transmembrane</keyword>
<feature type="transmembrane region" description="Helical" evidence="2">
    <location>
        <begin position="563"/>
        <end position="584"/>
    </location>
</feature>
<feature type="transmembrane region" description="Helical" evidence="2">
    <location>
        <begin position="440"/>
        <end position="463"/>
    </location>
</feature>
<accession>A0ABU7LVU0</accession>
<feature type="transmembrane region" description="Helical" evidence="2">
    <location>
        <begin position="352"/>
        <end position="373"/>
    </location>
</feature>
<evidence type="ECO:0000256" key="1">
    <source>
        <dbReference type="SAM" id="MobiDB-lite"/>
    </source>
</evidence>
<feature type="transmembrane region" description="Helical" evidence="2">
    <location>
        <begin position="405"/>
        <end position="428"/>
    </location>
</feature>
<feature type="compositionally biased region" description="Acidic residues" evidence="1">
    <location>
        <begin position="1198"/>
        <end position="1210"/>
    </location>
</feature>
<name>A0ABU7LVU0_9PROT</name>
<dbReference type="Pfam" id="PF01433">
    <property type="entry name" value="Peptidase_M1"/>
    <property type="match status" value="1"/>
</dbReference>
<keyword evidence="4" id="KW-0645">Protease</keyword>
<feature type="transmembrane region" description="Helical" evidence="2">
    <location>
        <begin position="55"/>
        <end position="79"/>
    </location>
</feature>
<protein>
    <submittedName>
        <fullName evidence="4">M1 family aminopeptidase</fullName>
    </submittedName>
</protein>
<feature type="region of interest" description="Disordered" evidence="1">
    <location>
        <begin position="1193"/>
        <end position="1226"/>
    </location>
</feature>
<feature type="transmembrane region" description="Helical" evidence="2">
    <location>
        <begin position="243"/>
        <end position="262"/>
    </location>
</feature>
<keyword evidence="4" id="KW-0031">Aminopeptidase</keyword>
<feature type="transmembrane region" description="Helical" evidence="2">
    <location>
        <begin position="100"/>
        <end position="125"/>
    </location>
</feature>
<dbReference type="GO" id="GO:0004177">
    <property type="term" value="F:aminopeptidase activity"/>
    <property type="evidence" value="ECO:0007669"/>
    <property type="project" value="UniProtKB-KW"/>
</dbReference>
<dbReference type="InterPro" id="IPR014782">
    <property type="entry name" value="Peptidase_M1_dom"/>
</dbReference>
<evidence type="ECO:0000256" key="2">
    <source>
        <dbReference type="SAM" id="Phobius"/>
    </source>
</evidence>
<feature type="transmembrane region" description="Helical" evidence="2">
    <location>
        <begin position="521"/>
        <end position="542"/>
    </location>
</feature>